<evidence type="ECO:0000313" key="3">
    <source>
        <dbReference type="Proteomes" id="UP000696280"/>
    </source>
</evidence>
<keyword evidence="3" id="KW-1185">Reference proteome</keyword>
<accession>A0A9N9PYU4</accession>
<dbReference type="Proteomes" id="UP000696280">
    <property type="component" value="Unassembled WGS sequence"/>
</dbReference>
<evidence type="ECO:0000256" key="1">
    <source>
        <dbReference type="SAM" id="SignalP"/>
    </source>
</evidence>
<organism evidence="2 3">
    <name type="scientific">Hymenoscyphus fraxineus</name>
    <dbReference type="NCBI Taxonomy" id="746836"/>
    <lineage>
        <taxon>Eukaryota</taxon>
        <taxon>Fungi</taxon>
        <taxon>Dikarya</taxon>
        <taxon>Ascomycota</taxon>
        <taxon>Pezizomycotina</taxon>
        <taxon>Leotiomycetes</taxon>
        <taxon>Helotiales</taxon>
        <taxon>Helotiaceae</taxon>
        <taxon>Hymenoscyphus</taxon>
    </lineage>
</organism>
<gene>
    <name evidence="2" type="ORF">HYFRA_00012827</name>
</gene>
<protein>
    <submittedName>
        <fullName evidence="2">Uncharacterized protein</fullName>
    </submittedName>
</protein>
<proteinExistence type="predicted"/>
<evidence type="ECO:0000313" key="2">
    <source>
        <dbReference type="EMBL" id="CAG8959047.1"/>
    </source>
</evidence>
<keyword evidence="1" id="KW-0732">Signal</keyword>
<reference evidence="2" key="1">
    <citation type="submission" date="2021-07" db="EMBL/GenBank/DDBJ databases">
        <authorList>
            <person name="Durling M."/>
        </authorList>
    </citation>
    <scope>NUCLEOTIDE SEQUENCE</scope>
</reference>
<name>A0A9N9PYU4_9HELO</name>
<comment type="caution">
    <text evidence="2">The sequence shown here is derived from an EMBL/GenBank/DDBJ whole genome shotgun (WGS) entry which is preliminary data.</text>
</comment>
<sequence length="177" mass="19381">MRSLFTFIISLIATLFLGTTTLADRLFFDNDSHLDRVITFFPATTTSGQTFKNPGPLFWGAGRNGTVNLSNLGPDENPSLGWSGCVKVLFPSQDPASPVPEGRFTFHGQGDLTYFELSLVADPNNNDGIHWIHPVNDQNPSLVLGCDHFPCDGIYSKPGSVQTKSTSDTDFQIIIKE</sequence>
<dbReference type="EMBL" id="CAJVRL010000088">
    <property type="protein sequence ID" value="CAG8959047.1"/>
    <property type="molecule type" value="Genomic_DNA"/>
</dbReference>
<dbReference type="OrthoDB" id="10270062at2759"/>
<dbReference type="AlphaFoldDB" id="A0A9N9PYU4"/>
<feature type="chain" id="PRO_5040249500" evidence="1">
    <location>
        <begin position="24"/>
        <end position="177"/>
    </location>
</feature>
<feature type="signal peptide" evidence="1">
    <location>
        <begin position="1"/>
        <end position="23"/>
    </location>
</feature>